<reference evidence="5" key="1">
    <citation type="submission" date="2016-03" db="EMBL/GenBank/DDBJ databases">
        <title>Updated assembly of Pseudogymnoascus destructans, the fungus causing white-nose syndrome of bats.</title>
        <authorList>
            <person name="Palmer J.M."/>
            <person name="Drees K.P."/>
            <person name="Foster J.T."/>
            <person name="Lindner D.L."/>
        </authorList>
    </citation>
    <scope>NUCLEOTIDE SEQUENCE [LARGE SCALE GENOMIC DNA]</scope>
    <source>
        <strain evidence="5">20631-21</strain>
    </source>
</reference>
<evidence type="ECO:0000256" key="2">
    <source>
        <dbReference type="ARBA" id="ARBA00022603"/>
    </source>
</evidence>
<gene>
    <name evidence="5" type="primary">MTQ2</name>
    <name evidence="5" type="ORF">VC83_07930</name>
</gene>
<dbReference type="VEuPathDB" id="FungiDB:GMDG_04724"/>
<dbReference type="GO" id="GO:0008757">
    <property type="term" value="F:S-adenosylmethionine-dependent methyltransferase activity"/>
    <property type="evidence" value="ECO:0007669"/>
    <property type="project" value="TreeGrafter"/>
</dbReference>
<evidence type="ECO:0000313" key="5">
    <source>
        <dbReference type="EMBL" id="OAF56000.1"/>
    </source>
</evidence>
<name>A0A177A340_9PEZI</name>
<dbReference type="Proteomes" id="UP000077154">
    <property type="component" value="Unassembled WGS sequence"/>
</dbReference>
<dbReference type="AlphaFoldDB" id="A0A177A340"/>
<dbReference type="InterPro" id="IPR002052">
    <property type="entry name" value="DNA_methylase_N6_adenine_CS"/>
</dbReference>
<dbReference type="RefSeq" id="XP_024321298.1">
    <property type="nucleotide sequence ID" value="XM_024471494.1"/>
</dbReference>
<dbReference type="GO" id="GO:0003676">
    <property type="term" value="F:nucleic acid binding"/>
    <property type="evidence" value="ECO:0007669"/>
    <property type="project" value="InterPro"/>
</dbReference>
<dbReference type="Gene3D" id="3.40.50.150">
    <property type="entry name" value="Vaccinia Virus protein VP39"/>
    <property type="match status" value="1"/>
</dbReference>
<dbReference type="PROSITE" id="PS00092">
    <property type="entry name" value="N6_MTASE"/>
    <property type="match status" value="1"/>
</dbReference>
<dbReference type="eggNOG" id="KOG3191">
    <property type="taxonomic scope" value="Eukaryota"/>
</dbReference>
<dbReference type="GeneID" id="36290974"/>
<organism evidence="5">
    <name type="scientific">Pseudogymnoascus destructans</name>
    <dbReference type="NCBI Taxonomy" id="655981"/>
    <lineage>
        <taxon>Eukaryota</taxon>
        <taxon>Fungi</taxon>
        <taxon>Dikarya</taxon>
        <taxon>Ascomycota</taxon>
        <taxon>Pezizomycotina</taxon>
        <taxon>Leotiomycetes</taxon>
        <taxon>Thelebolales</taxon>
        <taxon>Thelebolaceae</taxon>
        <taxon>Pseudogymnoascus</taxon>
    </lineage>
</organism>
<dbReference type="GO" id="GO:0032259">
    <property type="term" value="P:methylation"/>
    <property type="evidence" value="ECO:0007669"/>
    <property type="project" value="UniProtKB-KW"/>
</dbReference>
<dbReference type="GO" id="GO:0035657">
    <property type="term" value="C:eRF1 methyltransferase complex"/>
    <property type="evidence" value="ECO:0007669"/>
    <property type="project" value="TreeGrafter"/>
</dbReference>
<keyword evidence="4" id="KW-0949">S-adenosyl-L-methionine</keyword>
<keyword evidence="3 5" id="KW-0808">Transferase</keyword>
<evidence type="ECO:0000256" key="1">
    <source>
        <dbReference type="ARBA" id="ARBA00006149"/>
    </source>
</evidence>
<dbReference type="GO" id="GO:0008276">
    <property type="term" value="F:protein methyltransferase activity"/>
    <property type="evidence" value="ECO:0007669"/>
    <property type="project" value="TreeGrafter"/>
</dbReference>
<comment type="similarity">
    <text evidence="1">Belongs to the eukaryotic/archaeal PrmC-related family.</text>
</comment>
<dbReference type="EMBL" id="KV441406">
    <property type="protein sequence ID" value="OAF56000.1"/>
    <property type="molecule type" value="Genomic_DNA"/>
</dbReference>
<dbReference type="OrthoDB" id="406152at2759"/>
<dbReference type="InterPro" id="IPR029063">
    <property type="entry name" value="SAM-dependent_MTases_sf"/>
</dbReference>
<dbReference type="PANTHER" id="PTHR45875:SF1">
    <property type="entry name" value="METHYLTRANSFERASE N6AMT1"/>
    <property type="match status" value="1"/>
</dbReference>
<proteinExistence type="inferred from homology"/>
<evidence type="ECO:0000256" key="4">
    <source>
        <dbReference type="ARBA" id="ARBA00022691"/>
    </source>
</evidence>
<keyword evidence="2 5" id="KW-0489">Methyltransferase</keyword>
<dbReference type="SUPFAM" id="SSF53335">
    <property type="entry name" value="S-adenosyl-L-methionine-dependent methyltransferases"/>
    <property type="match status" value="1"/>
</dbReference>
<dbReference type="PANTHER" id="PTHR45875">
    <property type="entry name" value="METHYLTRANSFERASE N6AMT1"/>
    <property type="match status" value="1"/>
</dbReference>
<evidence type="ECO:0000256" key="3">
    <source>
        <dbReference type="ARBA" id="ARBA00022679"/>
    </source>
</evidence>
<sequence length="257" mass="27523">MLDTPDTAHVPFTHIYEPAEDSYLLLDTFSSPPLTSLFRSLFPISPPSPSPLILEIGTGSGVVLAFLTAHASTIFGRPDVLAWGVDINEHACRATRETVAVAVREAGTGGGGTYIGNCVGDLTSAVEEGSVDVLVFNPPYVPTPDVPALQEGDGDKEAPSDREVAYERESRLLALSYAGGRDGMEVTDRLLAEIPRVLSQRGSAFVLLCAQNKPEDVMKGVRVWEGGWEAEVVGRSGMKGGWEKLVVVRIWRVSGGE</sequence>
<dbReference type="InterPro" id="IPR052190">
    <property type="entry name" value="Euk-Arch_PrmC-MTase"/>
</dbReference>
<protein>
    <submittedName>
        <fullName evidence="5">S-adenosylmethionine-dependent methyltransferase</fullName>
    </submittedName>
</protein>
<accession>A0A177A340</accession>